<keyword evidence="2 5" id="KW-0561">Oxygen transport</keyword>
<dbReference type="InterPro" id="IPR000971">
    <property type="entry name" value="Globin"/>
</dbReference>
<keyword evidence="4" id="KW-0408">Iron</keyword>
<keyword evidence="1 5" id="KW-0349">Heme</keyword>
<evidence type="ECO:0000313" key="7">
    <source>
        <dbReference type="EMBL" id="SMX25602.1"/>
    </source>
</evidence>
<gene>
    <name evidence="7" type="primary">hmp</name>
    <name evidence="7" type="ORF">BOA8489_03746</name>
</gene>
<evidence type="ECO:0000259" key="6">
    <source>
        <dbReference type="PROSITE" id="PS01033"/>
    </source>
</evidence>
<evidence type="ECO:0000313" key="8">
    <source>
        <dbReference type="Proteomes" id="UP000201838"/>
    </source>
</evidence>
<evidence type="ECO:0000256" key="1">
    <source>
        <dbReference type="ARBA" id="ARBA00022617"/>
    </source>
</evidence>
<dbReference type="PANTHER" id="PTHR43396:SF3">
    <property type="entry name" value="FLAVOHEMOPROTEIN"/>
    <property type="match status" value="1"/>
</dbReference>
<dbReference type="GO" id="GO:0071949">
    <property type="term" value="F:FAD binding"/>
    <property type="evidence" value="ECO:0007669"/>
    <property type="project" value="TreeGrafter"/>
</dbReference>
<dbReference type="InterPro" id="IPR012292">
    <property type="entry name" value="Globin/Proto"/>
</dbReference>
<dbReference type="RefSeq" id="WP_093975787.1">
    <property type="nucleotide sequence ID" value="NZ_FXXQ01000020.1"/>
</dbReference>
<accession>A0A238J5U5</accession>
<dbReference type="PROSITE" id="PS01033">
    <property type="entry name" value="GLOBIN"/>
    <property type="match status" value="1"/>
</dbReference>
<reference evidence="7 8" key="1">
    <citation type="submission" date="2017-05" db="EMBL/GenBank/DDBJ databases">
        <authorList>
            <person name="Song R."/>
            <person name="Chenine A.L."/>
            <person name="Ruprecht R.M."/>
        </authorList>
    </citation>
    <scope>NUCLEOTIDE SEQUENCE [LARGE SCALE GENOMIC DNA]</scope>
    <source>
        <strain evidence="7 8">CECT 8489</strain>
    </source>
</reference>
<dbReference type="GO" id="GO:0005344">
    <property type="term" value="F:oxygen carrier activity"/>
    <property type="evidence" value="ECO:0007669"/>
    <property type="project" value="UniProtKB-KW"/>
</dbReference>
<dbReference type="SUPFAM" id="SSF46458">
    <property type="entry name" value="Globin-like"/>
    <property type="match status" value="1"/>
</dbReference>
<keyword evidence="5" id="KW-0813">Transport</keyword>
<dbReference type="GO" id="GO:0071500">
    <property type="term" value="P:cellular response to nitrosative stress"/>
    <property type="evidence" value="ECO:0007669"/>
    <property type="project" value="TreeGrafter"/>
</dbReference>
<keyword evidence="7" id="KW-0560">Oxidoreductase</keyword>
<dbReference type="OrthoDB" id="3213438at2"/>
<dbReference type="Pfam" id="PF00042">
    <property type="entry name" value="Globin"/>
    <property type="match status" value="1"/>
</dbReference>
<evidence type="ECO:0000256" key="4">
    <source>
        <dbReference type="ARBA" id="ARBA00023004"/>
    </source>
</evidence>
<dbReference type="GO" id="GO:0019825">
    <property type="term" value="F:oxygen binding"/>
    <property type="evidence" value="ECO:0007669"/>
    <property type="project" value="InterPro"/>
</dbReference>
<proteinExistence type="inferred from homology"/>
<dbReference type="AlphaFoldDB" id="A0A238J5U5"/>
<dbReference type="GO" id="GO:0020037">
    <property type="term" value="F:heme binding"/>
    <property type="evidence" value="ECO:0007669"/>
    <property type="project" value="InterPro"/>
</dbReference>
<dbReference type="GO" id="GO:0008941">
    <property type="term" value="F:nitric oxide dioxygenase NAD(P)H activity"/>
    <property type="evidence" value="ECO:0007669"/>
    <property type="project" value="UniProtKB-EC"/>
</dbReference>
<dbReference type="EMBL" id="FXXQ01000020">
    <property type="protein sequence ID" value="SMX25602.1"/>
    <property type="molecule type" value="Genomic_DNA"/>
</dbReference>
<evidence type="ECO:0000256" key="5">
    <source>
        <dbReference type="RuleBase" id="RU000356"/>
    </source>
</evidence>
<feature type="domain" description="Globin" evidence="6">
    <location>
        <begin position="2"/>
        <end position="136"/>
    </location>
</feature>
<dbReference type="PANTHER" id="PTHR43396">
    <property type="entry name" value="FLAVOHEMOPROTEIN"/>
    <property type="match status" value="1"/>
</dbReference>
<dbReference type="GO" id="GO:0046872">
    <property type="term" value="F:metal ion binding"/>
    <property type="evidence" value="ECO:0007669"/>
    <property type="project" value="UniProtKB-KW"/>
</dbReference>
<organism evidence="7 8">
    <name type="scientific">Boseongicola aestuarii</name>
    <dbReference type="NCBI Taxonomy" id="1470561"/>
    <lineage>
        <taxon>Bacteria</taxon>
        <taxon>Pseudomonadati</taxon>
        <taxon>Pseudomonadota</taxon>
        <taxon>Alphaproteobacteria</taxon>
        <taxon>Rhodobacterales</taxon>
        <taxon>Paracoccaceae</taxon>
        <taxon>Boseongicola</taxon>
    </lineage>
</organism>
<comment type="similarity">
    <text evidence="5">Belongs to the globin family.</text>
</comment>
<keyword evidence="3" id="KW-0479">Metal-binding</keyword>
<dbReference type="EC" id="1.14.12.17" evidence="7"/>
<evidence type="ECO:0000256" key="2">
    <source>
        <dbReference type="ARBA" id="ARBA00022621"/>
    </source>
</evidence>
<dbReference type="Gene3D" id="1.10.490.10">
    <property type="entry name" value="Globins"/>
    <property type="match status" value="1"/>
</dbReference>
<dbReference type="InterPro" id="IPR009050">
    <property type="entry name" value="Globin-like_sf"/>
</dbReference>
<dbReference type="Proteomes" id="UP000201838">
    <property type="component" value="Unassembled WGS sequence"/>
</dbReference>
<protein>
    <submittedName>
        <fullName evidence="7">Flavohemoprotein</fullName>
        <ecNumber evidence="7">1.14.12.17</ecNumber>
    </submittedName>
</protein>
<keyword evidence="8" id="KW-1185">Reference proteome</keyword>
<name>A0A238J5U5_9RHOB</name>
<sequence length="138" mass="15747">MSTETNEERLLKESFERLESDFDRFSTYFYDALFVRAPELRELFRDDLAGQGMRFMTTLRELVLNIQDANGDTERLAELGGYHANLGVRAENFAPMEEALVDTLRHTLRDGFTPELEKAWRGAYAKISSAMVRAGGIS</sequence>
<evidence type="ECO:0000256" key="3">
    <source>
        <dbReference type="ARBA" id="ARBA00022723"/>
    </source>
</evidence>
<dbReference type="GO" id="GO:0046210">
    <property type="term" value="P:nitric oxide catabolic process"/>
    <property type="evidence" value="ECO:0007669"/>
    <property type="project" value="TreeGrafter"/>
</dbReference>